<name>A0A4Z2JA33_9TELE</name>
<evidence type="ECO:0000313" key="2">
    <source>
        <dbReference type="Proteomes" id="UP000314294"/>
    </source>
</evidence>
<dbReference type="EMBL" id="SRLO01000012">
    <property type="protein sequence ID" value="TNN86970.1"/>
    <property type="molecule type" value="Genomic_DNA"/>
</dbReference>
<reference evidence="1 2" key="1">
    <citation type="submission" date="2019-03" db="EMBL/GenBank/DDBJ databases">
        <title>First draft genome of Liparis tanakae, snailfish: a comprehensive survey of snailfish specific genes.</title>
        <authorList>
            <person name="Kim W."/>
            <person name="Song I."/>
            <person name="Jeong J.-H."/>
            <person name="Kim D."/>
            <person name="Kim S."/>
            <person name="Ryu S."/>
            <person name="Song J.Y."/>
            <person name="Lee S.K."/>
        </authorList>
    </citation>
    <scope>NUCLEOTIDE SEQUENCE [LARGE SCALE GENOMIC DNA]</scope>
    <source>
        <tissue evidence="1">Muscle</tissue>
    </source>
</reference>
<protein>
    <submittedName>
        <fullName evidence="1">Uncharacterized protein</fullName>
    </submittedName>
</protein>
<dbReference type="AlphaFoldDB" id="A0A4Z2JA33"/>
<evidence type="ECO:0000313" key="1">
    <source>
        <dbReference type="EMBL" id="TNN86970.1"/>
    </source>
</evidence>
<comment type="caution">
    <text evidence="1">The sequence shown here is derived from an EMBL/GenBank/DDBJ whole genome shotgun (WGS) entry which is preliminary data.</text>
</comment>
<organism evidence="1 2">
    <name type="scientific">Liparis tanakae</name>
    <name type="common">Tanaka's snailfish</name>
    <dbReference type="NCBI Taxonomy" id="230148"/>
    <lineage>
        <taxon>Eukaryota</taxon>
        <taxon>Metazoa</taxon>
        <taxon>Chordata</taxon>
        <taxon>Craniata</taxon>
        <taxon>Vertebrata</taxon>
        <taxon>Euteleostomi</taxon>
        <taxon>Actinopterygii</taxon>
        <taxon>Neopterygii</taxon>
        <taxon>Teleostei</taxon>
        <taxon>Neoteleostei</taxon>
        <taxon>Acanthomorphata</taxon>
        <taxon>Eupercaria</taxon>
        <taxon>Perciformes</taxon>
        <taxon>Cottioidei</taxon>
        <taxon>Cottales</taxon>
        <taxon>Liparidae</taxon>
        <taxon>Liparis</taxon>
    </lineage>
</organism>
<proteinExistence type="predicted"/>
<dbReference type="Proteomes" id="UP000314294">
    <property type="component" value="Unassembled WGS sequence"/>
</dbReference>
<gene>
    <name evidence="1" type="ORF">EYF80_002725</name>
</gene>
<sequence length="66" mass="7767">MQDFLQQKDICVICVRNVLVMSLSQEALWRNESHWETDGRGHRSTRRVLALHIHCRARSQHLTPSD</sequence>
<keyword evidence="2" id="KW-1185">Reference proteome</keyword>
<accession>A0A4Z2JA33</accession>